<evidence type="ECO:0000313" key="2">
    <source>
        <dbReference type="EMBL" id="KAF9778072.1"/>
    </source>
</evidence>
<feature type="region of interest" description="Disordered" evidence="1">
    <location>
        <begin position="275"/>
        <end position="296"/>
    </location>
</feature>
<name>A0A9P6H4W2_9AGAM</name>
<sequence length="296" mass="32893">MAPGPCSTPIQRKIYTDDFDAITGHLPFLKDRIESDVPSKVIRKIMNQVQSAASRARQTDTKTLKQAIITIIPQKYFLCGDDGSAAANALSEFTKLVMNPASTKSWCGWENLVTARLLCPIDNLSEFKVDPGSTRAKLRDGSLKLVDSKGDPKLPAFLYDKDLMDGSITQGLFRGPLLLAVYTHIFISPSAATGAKMSLKRGNARIHGMEKVIPSTICYAAVQAYVALCCAKEWKEEWKGIKFPSLYIFLREQFAHPDDPWSVETLKWWNMKIFGGPPETDEDPSETEQDVQGPSM</sequence>
<dbReference type="OrthoDB" id="3220614at2759"/>
<reference evidence="2" key="1">
    <citation type="journal article" date="2020" name="Nat. Commun.">
        <title>Large-scale genome sequencing of mycorrhizal fungi provides insights into the early evolution of symbiotic traits.</title>
        <authorList>
            <person name="Miyauchi S."/>
            <person name="Kiss E."/>
            <person name="Kuo A."/>
            <person name="Drula E."/>
            <person name="Kohler A."/>
            <person name="Sanchez-Garcia M."/>
            <person name="Morin E."/>
            <person name="Andreopoulos B."/>
            <person name="Barry K.W."/>
            <person name="Bonito G."/>
            <person name="Buee M."/>
            <person name="Carver A."/>
            <person name="Chen C."/>
            <person name="Cichocki N."/>
            <person name="Clum A."/>
            <person name="Culley D."/>
            <person name="Crous P.W."/>
            <person name="Fauchery L."/>
            <person name="Girlanda M."/>
            <person name="Hayes R.D."/>
            <person name="Keri Z."/>
            <person name="LaButti K."/>
            <person name="Lipzen A."/>
            <person name="Lombard V."/>
            <person name="Magnuson J."/>
            <person name="Maillard F."/>
            <person name="Murat C."/>
            <person name="Nolan M."/>
            <person name="Ohm R.A."/>
            <person name="Pangilinan J."/>
            <person name="Pereira M.F."/>
            <person name="Perotto S."/>
            <person name="Peter M."/>
            <person name="Pfister S."/>
            <person name="Riley R."/>
            <person name="Sitrit Y."/>
            <person name="Stielow J.B."/>
            <person name="Szollosi G."/>
            <person name="Zifcakova L."/>
            <person name="Stursova M."/>
            <person name="Spatafora J.W."/>
            <person name="Tedersoo L."/>
            <person name="Vaario L.M."/>
            <person name="Yamada A."/>
            <person name="Yan M."/>
            <person name="Wang P."/>
            <person name="Xu J."/>
            <person name="Bruns T."/>
            <person name="Baldrian P."/>
            <person name="Vilgalys R."/>
            <person name="Dunand C."/>
            <person name="Henrissat B."/>
            <person name="Grigoriev I.V."/>
            <person name="Hibbett D."/>
            <person name="Nagy L.G."/>
            <person name="Martin F.M."/>
        </authorList>
    </citation>
    <scope>NUCLEOTIDE SEQUENCE</scope>
    <source>
        <strain evidence="2">UH-Tt-Lm1</strain>
    </source>
</reference>
<feature type="compositionally biased region" description="Acidic residues" evidence="1">
    <location>
        <begin position="279"/>
        <end position="289"/>
    </location>
</feature>
<dbReference type="EMBL" id="WIUZ02000025">
    <property type="protein sequence ID" value="KAF9778072.1"/>
    <property type="molecule type" value="Genomic_DNA"/>
</dbReference>
<proteinExistence type="predicted"/>
<dbReference type="InterPro" id="IPR046521">
    <property type="entry name" value="DUF6698"/>
</dbReference>
<dbReference type="Proteomes" id="UP000736335">
    <property type="component" value="Unassembled WGS sequence"/>
</dbReference>
<keyword evidence="3" id="KW-1185">Reference proteome</keyword>
<dbReference type="AlphaFoldDB" id="A0A9P6H4W2"/>
<evidence type="ECO:0000256" key="1">
    <source>
        <dbReference type="SAM" id="MobiDB-lite"/>
    </source>
</evidence>
<accession>A0A9P6H4W2</accession>
<comment type="caution">
    <text evidence="2">The sequence shown here is derived from an EMBL/GenBank/DDBJ whole genome shotgun (WGS) entry which is preliminary data.</text>
</comment>
<protein>
    <submittedName>
        <fullName evidence="2">Uncharacterized protein</fullName>
    </submittedName>
</protein>
<gene>
    <name evidence="2" type="ORF">BJ322DRAFT_1114612</name>
</gene>
<organism evidence="2 3">
    <name type="scientific">Thelephora terrestris</name>
    <dbReference type="NCBI Taxonomy" id="56493"/>
    <lineage>
        <taxon>Eukaryota</taxon>
        <taxon>Fungi</taxon>
        <taxon>Dikarya</taxon>
        <taxon>Basidiomycota</taxon>
        <taxon>Agaricomycotina</taxon>
        <taxon>Agaricomycetes</taxon>
        <taxon>Thelephorales</taxon>
        <taxon>Thelephoraceae</taxon>
        <taxon>Thelephora</taxon>
    </lineage>
</organism>
<dbReference type="Pfam" id="PF20414">
    <property type="entry name" value="DUF6698"/>
    <property type="match status" value="1"/>
</dbReference>
<reference evidence="2" key="2">
    <citation type="submission" date="2020-11" db="EMBL/GenBank/DDBJ databases">
        <authorList>
            <consortium name="DOE Joint Genome Institute"/>
            <person name="Kuo A."/>
            <person name="Miyauchi S."/>
            <person name="Kiss E."/>
            <person name="Drula E."/>
            <person name="Kohler A."/>
            <person name="Sanchez-Garcia M."/>
            <person name="Andreopoulos B."/>
            <person name="Barry K.W."/>
            <person name="Bonito G."/>
            <person name="Buee M."/>
            <person name="Carver A."/>
            <person name="Chen C."/>
            <person name="Cichocki N."/>
            <person name="Clum A."/>
            <person name="Culley D."/>
            <person name="Crous P.W."/>
            <person name="Fauchery L."/>
            <person name="Girlanda M."/>
            <person name="Hayes R."/>
            <person name="Keri Z."/>
            <person name="Labutti K."/>
            <person name="Lipzen A."/>
            <person name="Lombard V."/>
            <person name="Magnuson J."/>
            <person name="Maillard F."/>
            <person name="Morin E."/>
            <person name="Murat C."/>
            <person name="Nolan M."/>
            <person name="Ohm R."/>
            <person name="Pangilinan J."/>
            <person name="Pereira M."/>
            <person name="Perotto S."/>
            <person name="Peter M."/>
            <person name="Riley R."/>
            <person name="Sitrit Y."/>
            <person name="Stielow B."/>
            <person name="Szollosi G."/>
            <person name="Zifcakova L."/>
            <person name="Stursova M."/>
            <person name="Spatafora J.W."/>
            <person name="Tedersoo L."/>
            <person name="Vaario L.-M."/>
            <person name="Yamada A."/>
            <person name="Yan M."/>
            <person name="Wang P."/>
            <person name="Xu J."/>
            <person name="Bruns T."/>
            <person name="Baldrian P."/>
            <person name="Vilgalys R."/>
            <person name="Henrissat B."/>
            <person name="Grigoriev I.V."/>
            <person name="Hibbett D."/>
            <person name="Nagy L.G."/>
            <person name="Martin F.M."/>
        </authorList>
    </citation>
    <scope>NUCLEOTIDE SEQUENCE</scope>
    <source>
        <strain evidence="2">UH-Tt-Lm1</strain>
    </source>
</reference>
<evidence type="ECO:0000313" key="3">
    <source>
        <dbReference type="Proteomes" id="UP000736335"/>
    </source>
</evidence>